<protein>
    <submittedName>
        <fullName evidence="1">15090_t:CDS:1</fullName>
    </submittedName>
</protein>
<gene>
    <name evidence="1" type="ORF">RPERSI_LOCUS35803</name>
</gene>
<dbReference type="Proteomes" id="UP000789920">
    <property type="component" value="Unassembled WGS sequence"/>
</dbReference>
<keyword evidence="2" id="KW-1185">Reference proteome</keyword>
<feature type="non-terminal residue" evidence="1">
    <location>
        <position position="1"/>
    </location>
</feature>
<evidence type="ECO:0000313" key="1">
    <source>
        <dbReference type="EMBL" id="CAG8849856.1"/>
    </source>
</evidence>
<name>A0ACA9SVN1_9GLOM</name>
<reference evidence="1" key="1">
    <citation type="submission" date="2021-06" db="EMBL/GenBank/DDBJ databases">
        <authorList>
            <person name="Kallberg Y."/>
            <person name="Tangrot J."/>
            <person name="Rosling A."/>
        </authorList>
    </citation>
    <scope>NUCLEOTIDE SEQUENCE</scope>
    <source>
        <strain evidence="1">MA461A</strain>
    </source>
</reference>
<accession>A0ACA9SVN1</accession>
<dbReference type="EMBL" id="CAJVQC010167736">
    <property type="protein sequence ID" value="CAG8849856.1"/>
    <property type="molecule type" value="Genomic_DNA"/>
</dbReference>
<comment type="caution">
    <text evidence="1">The sequence shown here is derived from an EMBL/GenBank/DDBJ whole genome shotgun (WGS) entry which is preliminary data.</text>
</comment>
<sequence>QVQNEGEDSPTDTTNPAFPDVSPTLPPDNNVSEDPRLSISPNNPVSSS</sequence>
<evidence type="ECO:0000313" key="2">
    <source>
        <dbReference type="Proteomes" id="UP000789920"/>
    </source>
</evidence>
<proteinExistence type="predicted"/>
<feature type="non-terminal residue" evidence="1">
    <location>
        <position position="48"/>
    </location>
</feature>
<organism evidence="1 2">
    <name type="scientific">Racocetra persica</name>
    <dbReference type="NCBI Taxonomy" id="160502"/>
    <lineage>
        <taxon>Eukaryota</taxon>
        <taxon>Fungi</taxon>
        <taxon>Fungi incertae sedis</taxon>
        <taxon>Mucoromycota</taxon>
        <taxon>Glomeromycotina</taxon>
        <taxon>Glomeromycetes</taxon>
        <taxon>Diversisporales</taxon>
        <taxon>Gigasporaceae</taxon>
        <taxon>Racocetra</taxon>
    </lineage>
</organism>